<gene>
    <name evidence="8" type="ORF">BDA99DRAFT_476903</name>
</gene>
<dbReference type="AlphaFoldDB" id="A0AAD5PHC9"/>
<dbReference type="Pfam" id="PF03239">
    <property type="entry name" value="FTR1"/>
    <property type="match status" value="1"/>
</dbReference>
<evidence type="ECO:0000256" key="3">
    <source>
        <dbReference type="ARBA" id="ARBA00022496"/>
    </source>
</evidence>
<dbReference type="PANTHER" id="PTHR31632:SF2">
    <property type="entry name" value="PLASMA MEMBRANE IRON PERMEASE"/>
    <property type="match status" value="1"/>
</dbReference>
<proteinExistence type="inferred from homology"/>
<evidence type="ECO:0000256" key="1">
    <source>
        <dbReference type="ARBA" id="ARBA00004141"/>
    </source>
</evidence>
<dbReference type="PANTHER" id="PTHR31632">
    <property type="entry name" value="IRON TRANSPORTER FTH1"/>
    <property type="match status" value="1"/>
</dbReference>
<feature type="transmembrane region" description="Helical" evidence="7">
    <location>
        <begin position="85"/>
        <end position="106"/>
    </location>
</feature>
<name>A0AAD5PHC9_9FUNG</name>
<evidence type="ECO:0000256" key="6">
    <source>
        <dbReference type="ARBA" id="ARBA00023136"/>
    </source>
</evidence>
<feature type="transmembrane region" description="Helical" evidence="7">
    <location>
        <begin position="199"/>
        <end position="219"/>
    </location>
</feature>
<evidence type="ECO:0000256" key="7">
    <source>
        <dbReference type="SAM" id="Phobius"/>
    </source>
</evidence>
<dbReference type="GO" id="GO:0033573">
    <property type="term" value="C:high-affinity iron permease complex"/>
    <property type="evidence" value="ECO:0007669"/>
    <property type="project" value="InterPro"/>
</dbReference>
<keyword evidence="5 7" id="KW-1133">Transmembrane helix</keyword>
<dbReference type="GO" id="GO:0015093">
    <property type="term" value="F:ferrous iron transmembrane transporter activity"/>
    <property type="evidence" value="ECO:0007669"/>
    <property type="project" value="TreeGrafter"/>
</dbReference>
<dbReference type="Proteomes" id="UP001209540">
    <property type="component" value="Unassembled WGS sequence"/>
</dbReference>
<keyword evidence="4 7" id="KW-0812">Transmembrane</keyword>
<keyword evidence="9" id="KW-1185">Reference proteome</keyword>
<protein>
    <submittedName>
        <fullName evidence="8">Iron permease FTR1 family-domain-containing protein</fullName>
    </submittedName>
</protein>
<dbReference type="InterPro" id="IPR004923">
    <property type="entry name" value="FTR1/Fip1/EfeU"/>
</dbReference>
<keyword evidence="3" id="KW-0410">Iron transport</keyword>
<evidence type="ECO:0000256" key="2">
    <source>
        <dbReference type="ARBA" id="ARBA00008333"/>
    </source>
</evidence>
<feature type="transmembrane region" description="Helical" evidence="7">
    <location>
        <begin position="6"/>
        <end position="28"/>
    </location>
</feature>
<keyword evidence="3" id="KW-0813">Transport</keyword>
<organism evidence="8 9">
    <name type="scientific">Phascolomyces articulosus</name>
    <dbReference type="NCBI Taxonomy" id="60185"/>
    <lineage>
        <taxon>Eukaryota</taxon>
        <taxon>Fungi</taxon>
        <taxon>Fungi incertae sedis</taxon>
        <taxon>Mucoromycota</taxon>
        <taxon>Mucoromycotina</taxon>
        <taxon>Mucoromycetes</taxon>
        <taxon>Mucorales</taxon>
        <taxon>Lichtheimiaceae</taxon>
        <taxon>Phascolomyces</taxon>
    </lineage>
</organism>
<keyword evidence="6 7" id="KW-0472">Membrane</keyword>
<evidence type="ECO:0000313" key="9">
    <source>
        <dbReference type="Proteomes" id="UP001209540"/>
    </source>
</evidence>
<reference evidence="8" key="1">
    <citation type="journal article" date="2022" name="IScience">
        <title>Evolution of zygomycete secretomes and the origins of terrestrial fungal ecologies.</title>
        <authorList>
            <person name="Chang Y."/>
            <person name="Wang Y."/>
            <person name="Mondo S."/>
            <person name="Ahrendt S."/>
            <person name="Andreopoulos W."/>
            <person name="Barry K."/>
            <person name="Beard J."/>
            <person name="Benny G.L."/>
            <person name="Blankenship S."/>
            <person name="Bonito G."/>
            <person name="Cuomo C."/>
            <person name="Desiro A."/>
            <person name="Gervers K.A."/>
            <person name="Hundley H."/>
            <person name="Kuo A."/>
            <person name="LaButti K."/>
            <person name="Lang B.F."/>
            <person name="Lipzen A."/>
            <person name="O'Donnell K."/>
            <person name="Pangilinan J."/>
            <person name="Reynolds N."/>
            <person name="Sandor L."/>
            <person name="Smith M.E."/>
            <person name="Tsang A."/>
            <person name="Grigoriev I.V."/>
            <person name="Stajich J.E."/>
            <person name="Spatafora J.W."/>
        </authorList>
    </citation>
    <scope>NUCLEOTIDE SEQUENCE</scope>
    <source>
        <strain evidence="8">RSA 2281</strain>
    </source>
</reference>
<evidence type="ECO:0000313" key="8">
    <source>
        <dbReference type="EMBL" id="KAI9272675.1"/>
    </source>
</evidence>
<evidence type="ECO:0000256" key="4">
    <source>
        <dbReference type="ARBA" id="ARBA00022692"/>
    </source>
</evidence>
<keyword evidence="3" id="KW-0406">Ion transport</keyword>
<feature type="transmembrane region" description="Helical" evidence="7">
    <location>
        <begin position="49"/>
        <end position="73"/>
    </location>
</feature>
<feature type="transmembrane region" description="Helical" evidence="7">
    <location>
        <begin position="173"/>
        <end position="192"/>
    </location>
</feature>
<comment type="similarity">
    <text evidence="2">Belongs to the oxidase-dependent Fe transporter (OFeT) (TC 9.A.10.1) family.</text>
</comment>
<reference evidence="8" key="2">
    <citation type="submission" date="2023-02" db="EMBL/GenBank/DDBJ databases">
        <authorList>
            <consortium name="DOE Joint Genome Institute"/>
            <person name="Mondo S.J."/>
            <person name="Chang Y."/>
            <person name="Wang Y."/>
            <person name="Ahrendt S."/>
            <person name="Andreopoulos W."/>
            <person name="Barry K."/>
            <person name="Beard J."/>
            <person name="Benny G.L."/>
            <person name="Blankenship S."/>
            <person name="Bonito G."/>
            <person name="Cuomo C."/>
            <person name="Desiro A."/>
            <person name="Gervers K.A."/>
            <person name="Hundley H."/>
            <person name="Kuo A."/>
            <person name="LaButti K."/>
            <person name="Lang B.F."/>
            <person name="Lipzen A."/>
            <person name="O'Donnell K."/>
            <person name="Pangilinan J."/>
            <person name="Reynolds N."/>
            <person name="Sandor L."/>
            <person name="Smith M.W."/>
            <person name="Tsang A."/>
            <person name="Grigoriev I.V."/>
            <person name="Stajich J.E."/>
            <person name="Spatafora J.W."/>
        </authorList>
    </citation>
    <scope>NUCLEOTIDE SEQUENCE</scope>
    <source>
        <strain evidence="8">RSA 2281</strain>
    </source>
</reference>
<sequence length="391" mass="44635">MADLFNVAVFFILFRETVEIALVLSILFSFLQRIFDRESLIYKHLRRKIWIGTLIGAGLCIVIGVAFIVTWYIALQDLWESTEDIWEGAFCIIAATLTTFAAVAMINTTKLEQKWKIRLADTLEDKPERERGFCAKLQRRSFLLLPFITVLREGIEIIIYTGGVSLNIPPESIPIPAILGFICGVVFGYLFYRGTNVVNVRWFFITSSVILCLISAGLLSRAVSYMEAYAWDKVTEGLTPWHGGDEIIDYRVSISVWWVSWGDIHSTTVNGGWQLFRAIFGWSNQASFRSIVVYIAYWIIIIVTLTYIYWNEKRTSIRKAEMGEWQEPDIALEHAEGYVDPNGDIVNVVERSGDSDDTTATSNIRDKHHSLDYLDNVMTMGLKDYVASRQL</sequence>
<dbReference type="EMBL" id="JAIXMP010000005">
    <property type="protein sequence ID" value="KAI9272675.1"/>
    <property type="molecule type" value="Genomic_DNA"/>
</dbReference>
<feature type="transmembrane region" description="Helical" evidence="7">
    <location>
        <begin position="141"/>
        <end position="161"/>
    </location>
</feature>
<accession>A0AAD5PHC9</accession>
<comment type="caution">
    <text evidence="8">The sequence shown here is derived from an EMBL/GenBank/DDBJ whole genome shotgun (WGS) entry which is preliminary data.</text>
</comment>
<feature type="transmembrane region" description="Helical" evidence="7">
    <location>
        <begin position="291"/>
        <end position="310"/>
    </location>
</feature>
<evidence type="ECO:0000256" key="5">
    <source>
        <dbReference type="ARBA" id="ARBA00022989"/>
    </source>
</evidence>
<comment type="subcellular location">
    <subcellularLocation>
        <location evidence="1">Membrane</location>
        <topology evidence="1">Multi-pass membrane protein</topology>
    </subcellularLocation>
</comment>
<keyword evidence="3" id="KW-0408">Iron</keyword>